<accession>A0A1E5DZB5</accession>
<dbReference type="Gene3D" id="3.40.50.300">
    <property type="entry name" value="P-loop containing nucleotide triphosphate hydrolases"/>
    <property type="match status" value="2"/>
</dbReference>
<dbReference type="OrthoDB" id="9795626at2"/>
<dbReference type="InterPro" id="IPR038729">
    <property type="entry name" value="Rad50/SbcC_AAA"/>
</dbReference>
<dbReference type="Pfam" id="PF13558">
    <property type="entry name" value="SbcC_Walker_B"/>
    <property type="match status" value="1"/>
</dbReference>
<feature type="coiled-coil region" evidence="1">
    <location>
        <begin position="459"/>
        <end position="518"/>
    </location>
</feature>
<sequence>MRILSVRFCNLNSLKGEWKIDFTQSPFAENGLFAITGPTGAGKTTLLDAICLALYHQTPRLGLISTSSNEIMTRGTTESLSEVEFEVKGKAYRAFWSMRRSRGKIDGNLQSAVVELAEVESGTVLASQVKRKDTLLKELTGLDFSRFTKSMMLSQGQFAAFLNAKESERAELLEELTGTEIYGVISEKVHDHFTDIKQQLAQLESESKGVQLLTSEQITELESELTVLHAKLKSDKAVLQEWQSHSQWWNQYNDANQKLTTATQALENATLERKEAEPQLHKLMQSEPAEKLRMPFQQWRDAVTNVNAIEQQRKSKQHDFHELEKYKQSKKNIFEQATESHGLQKKAHLELCILLEEKVQPLDVQIAQIESKIHDLHLQYEREGKRFDVAQQEILQVKQLLDSDQKQYVISQEYLKSHSSDEALSLHLNSWELQIQQVGEKSQKLSQLDKMMESESKTLQTLKLDIEKQDQSLSELQKNVHGKHAVYQAANQSWQQRALNDNQTNDSLNQQLEQKNRQLNLSYQLRVKQDAWFKLSQNIKLDTQSLVEQSNQQVQLNQYCTSLRQTYKAKDALIQNYTQLIDQDMHLADYRANLNLGEACPLCGSKQHPALEAGSRVNRSQISLDKEQAEKDKKEIETKGIQARTQLDSITRHIEDLNNKQVLNKAELLEIEHQWRQSFTDETLECFAIEDQAQLKKYEIELPQQIEQIRNLLSQNQQVEKQLSSAKEAWQLSERDYEKAKVTIDGVKHQYQALLKSQEERTQAYQSLSEERKSAYHTLCKHWQSLHYVLPDYDIDSEGSDVTHLMQWLEEKRHALHRWQQHHQQSNDLHSKIEQAKQTLARLEKDLEGQQHALQDSRKALNSQTEELARLKQQRQALFGNRVVADEKRVSQNKLDEKEQNKQKAQQDLYSLQAQLEKLSGELESILAQKEQQSKQCDTYTAKWFEQLSNSPFEDQGAFEAALISEEERQKLILLQQGISRQLERTQALLESANIQWQHIQQHEKATAWQQIEADTVLKNQQELAQTLDQNTYRVGQIEHELNLNTQRLDGQKALFEQIENLRSQYDDWQYLHALIGSKSGDKFRKFAQGLTLDNLVYLANNQLSNLHGRYLLQRSGLQDQEATEGAVISASGLELSVVDTWQGDAIRDTKTLSGGESFLVSLALALALSDLVSHKTSIDSLFLDEGFGTLDADTLDMALNALDNLNASGKMIGVISHIDAMKERIPVQIKVHKKNGLGISELEKQFRFREEQVRDDQ</sequence>
<dbReference type="PANTHER" id="PTHR32114:SF2">
    <property type="entry name" value="ABC TRANSPORTER ABCH.3"/>
    <property type="match status" value="1"/>
</dbReference>
<dbReference type="GO" id="GO:0006302">
    <property type="term" value="P:double-strand break repair"/>
    <property type="evidence" value="ECO:0007669"/>
    <property type="project" value="InterPro"/>
</dbReference>
<proteinExistence type="predicted"/>
<reference evidence="3 4" key="1">
    <citation type="journal article" date="2012" name="Science">
        <title>Ecological populations of bacteria act as socially cohesive units of antibiotic production and resistance.</title>
        <authorList>
            <person name="Cordero O.X."/>
            <person name="Wildschutte H."/>
            <person name="Kirkup B."/>
            <person name="Proehl S."/>
            <person name="Ngo L."/>
            <person name="Hussain F."/>
            <person name="Le Roux F."/>
            <person name="Mincer T."/>
            <person name="Polz M.F."/>
        </authorList>
    </citation>
    <scope>NUCLEOTIDE SEQUENCE [LARGE SCALE GENOMIC DNA]</scope>
    <source>
        <strain evidence="3 4">1S-45</strain>
    </source>
</reference>
<feature type="coiled-coil region" evidence="1">
    <location>
        <begin position="695"/>
        <end position="729"/>
    </location>
</feature>
<keyword evidence="1" id="KW-0175">Coiled coil</keyword>
<dbReference type="STRING" id="1188252.A1QC_02820"/>
<dbReference type="RefSeq" id="WP_017024979.1">
    <property type="nucleotide sequence ID" value="NZ_AJYK02000099.1"/>
</dbReference>
<dbReference type="eggNOG" id="COG0419">
    <property type="taxonomic scope" value="Bacteria"/>
</dbReference>
<evidence type="ECO:0000256" key="1">
    <source>
        <dbReference type="SAM" id="Coils"/>
    </source>
</evidence>
<feature type="coiled-coil region" evidence="1">
    <location>
        <begin position="617"/>
        <end position="646"/>
    </location>
</feature>
<gene>
    <name evidence="3" type="ORF">A1QC_02820</name>
</gene>
<dbReference type="InterPro" id="IPR027417">
    <property type="entry name" value="P-loop_NTPase"/>
</dbReference>
<name>A0A1E5DZB5_9VIBR</name>
<dbReference type="SUPFAM" id="SSF52540">
    <property type="entry name" value="P-loop containing nucleoside triphosphate hydrolases"/>
    <property type="match status" value="1"/>
</dbReference>
<dbReference type="EMBL" id="AJYK02000099">
    <property type="protein sequence ID" value="OEF23157.1"/>
    <property type="molecule type" value="Genomic_DNA"/>
</dbReference>
<dbReference type="GO" id="GO:0016887">
    <property type="term" value="F:ATP hydrolysis activity"/>
    <property type="evidence" value="ECO:0007669"/>
    <property type="project" value="InterPro"/>
</dbReference>
<dbReference type="PANTHER" id="PTHR32114">
    <property type="entry name" value="ABC TRANSPORTER ABCH.3"/>
    <property type="match status" value="1"/>
</dbReference>
<organism evidence="3 4">
    <name type="scientific">Vibrio rumoiensis 1S-45</name>
    <dbReference type="NCBI Taxonomy" id="1188252"/>
    <lineage>
        <taxon>Bacteria</taxon>
        <taxon>Pseudomonadati</taxon>
        <taxon>Pseudomonadota</taxon>
        <taxon>Gammaproteobacteria</taxon>
        <taxon>Vibrionales</taxon>
        <taxon>Vibrionaceae</taxon>
        <taxon>Vibrio</taxon>
    </lineage>
</organism>
<keyword evidence="4" id="KW-1185">Reference proteome</keyword>
<feature type="coiled-coil region" evidence="1">
    <location>
        <begin position="826"/>
        <end position="936"/>
    </location>
</feature>
<evidence type="ECO:0000313" key="4">
    <source>
        <dbReference type="Proteomes" id="UP000094070"/>
    </source>
</evidence>
<feature type="domain" description="Rad50/SbcC-type AAA" evidence="2">
    <location>
        <begin position="6"/>
        <end position="231"/>
    </location>
</feature>
<evidence type="ECO:0000259" key="2">
    <source>
        <dbReference type="Pfam" id="PF13476"/>
    </source>
</evidence>
<protein>
    <recommendedName>
        <fullName evidence="2">Rad50/SbcC-type AAA domain-containing protein</fullName>
    </recommendedName>
</protein>
<comment type="caution">
    <text evidence="3">The sequence shown here is derived from an EMBL/GenBank/DDBJ whole genome shotgun (WGS) entry which is preliminary data.</text>
</comment>
<dbReference type="Pfam" id="PF13476">
    <property type="entry name" value="AAA_23"/>
    <property type="match status" value="1"/>
</dbReference>
<dbReference type="AlphaFoldDB" id="A0A1E5DZB5"/>
<dbReference type="Proteomes" id="UP000094070">
    <property type="component" value="Unassembled WGS sequence"/>
</dbReference>
<evidence type="ECO:0000313" key="3">
    <source>
        <dbReference type="EMBL" id="OEF23157.1"/>
    </source>
</evidence>